<evidence type="ECO:0000256" key="4">
    <source>
        <dbReference type="ARBA" id="ARBA00023088"/>
    </source>
</evidence>
<gene>
    <name evidence="9" type="ORF">GCU69_17820</name>
</gene>
<name>A0ABQ7FIQ4_9ACTN</name>
<reference evidence="9 10" key="1">
    <citation type="submission" date="2019-10" db="EMBL/GenBank/DDBJ databases">
        <title>Streptomyces tenebrisbrunneis sp.nov., an endogenous actinomycete isolated from of Lycium ruthenicum.</title>
        <authorList>
            <person name="Ma L."/>
        </authorList>
    </citation>
    <scope>NUCLEOTIDE SEQUENCE [LARGE SCALE GENOMIC DNA]</scope>
    <source>
        <strain evidence="9 10">TRM 66187</strain>
    </source>
</reference>
<evidence type="ECO:0000256" key="1">
    <source>
        <dbReference type="ARBA" id="ARBA00022512"/>
    </source>
</evidence>
<keyword evidence="3 7" id="KW-0732">Signal</keyword>
<dbReference type="EMBL" id="WHPN01000300">
    <property type="protein sequence ID" value="KAF4407833.1"/>
    <property type="molecule type" value="Genomic_DNA"/>
</dbReference>
<keyword evidence="4" id="KW-0572">Peptidoglycan-anchor</keyword>
<dbReference type="NCBIfam" id="NF041528">
    <property type="entry name" value="strep_LAETG"/>
    <property type="match status" value="1"/>
</dbReference>
<evidence type="ECO:0000313" key="10">
    <source>
        <dbReference type="Proteomes" id="UP000621266"/>
    </source>
</evidence>
<dbReference type="PROSITE" id="PS50847">
    <property type="entry name" value="GRAM_POS_ANCHORING"/>
    <property type="match status" value="1"/>
</dbReference>
<feature type="signal peptide" evidence="7">
    <location>
        <begin position="1"/>
        <end position="29"/>
    </location>
</feature>
<comment type="caution">
    <text evidence="9">The sequence shown here is derived from an EMBL/GenBank/DDBJ whole genome shotgun (WGS) entry which is preliminary data.</text>
</comment>
<feature type="chain" id="PRO_5047087498" evidence="7">
    <location>
        <begin position="30"/>
        <end position="428"/>
    </location>
</feature>
<feature type="transmembrane region" description="Helical" evidence="6">
    <location>
        <begin position="401"/>
        <end position="419"/>
    </location>
</feature>
<keyword evidence="2" id="KW-0964">Secreted</keyword>
<evidence type="ECO:0000259" key="8">
    <source>
        <dbReference type="PROSITE" id="PS50847"/>
    </source>
</evidence>
<keyword evidence="6" id="KW-0472">Membrane</keyword>
<accession>A0ABQ7FIQ4</accession>
<evidence type="ECO:0000313" key="9">
    <source>
        <dbReference type="EMBL" id="KAF4407833.1"/>
    </source>
</evidence>
<organism evidence="9 10">
    <name type="scientific">Streptomyces lycii</name>
    <dbReference type="NCBI Taxonomy" id="2654337"/>
    <lineage>
        <taxon>Bacteria</taxon>
        <taxon>Bacillati</taxon>
        <taxon>Actinomycetota</taxon>
        <taxon>Actinomycetes</taxon>
        <taxon>Kitasatosporales</taxon>
        <taxon>Streptomycetaceae</taxon>
        <taxon>Streptomyces</taxon>
    </lineage>
</organism>
<evidence type="ECO:0000256" key="7">
    <source>
        <dbReference type="SAM" id="SignalP"/>
    </source>
</evidence>
<feature type="region of interest" description="Disordered" evidence="5">
    <location>
        <begin position="352"/>
        <end position="396"/>
    </location>
</feature>
<feature type="compositionally biased region" description="Basic and acidic residues" evidence="5">
    <location>
        <begin position="361"/>
        <end position="373"/>
    </location>
</feature>
<feature type="domain" description="Gram-positive cocci surface proteins LPxTG" evidence="8">
    <location>
        <begin position="389"/>
        <end position="428"/>
    </location>
</feature>
<keyword evidence="10" id="KW-1185">Reference proteome</keyword>
<dbReference type="RefSeq" id="WP_156206581.1">
    <property type="nucleotide sequence ID" value="NZ_WHPN01000300.1"/>
</dbReference>
<evidence type="ECO:0000256" key="6">
    <source>
        <dbReference type="SAM" id="Phobius"/>
    </source>
</evidence>
<dbReference type="InterPro" id="IPR019931">
    <property type="entry name" value="LPXTG_anchor"/>
</dbReference>
<keyword evidence="6" id="KW-1133">Transmembrane helix</keyword>
<dbReference type="NCBIfam" id="TIGR01167">
    <property type="entry name" value="LPXTG_anchor"/>
    <property type="match status" value="1"/>
</dbReference>
<evidence type="ECO:0000256" key="3">
    <source>
        <dbReference type="ARBA" id="ARBA00022729"/>
    </source>
</evidence>
<evidence type="ECO:0000256" key="2">
    <source>
        <dbReference type="ARBA" id="ARBA00022525"/>
    </source>
</evidence>
<keyword evidence="1" id="KW-0134">Cell wall</keyword>
<evidence type="ECO:0000256" key="5">
    <source>
        <dbReference type="SAM" id="MobiDB-lite"/>
    </source>
</evidence>
<dbReference type="Proteomes" id="UP000621266">
    <property type="component" value="Unassembled WGS sequence"/>
</dbReference>
<feature type="compositionally biased region" description="Low complexity" evidence="5">
    <location>
        <begin position="374"/>
        <end position="390"/>
    </location>
</feature>
<proteinExistence type="predicted"/>
<keyword evidence="6" id="KW-0812">Transmembrane</keyword>
<sequence>MKIRRILATAVVAAVAAPAALLTTTPAFAADEKPAAEAQSKPSIAELEKAAAEAKKAYDKAVADEKAALAAVETEVSDTAPLAVAAKEALDKASTAATAKAVADRALTDARAALDALPDTATEAERTAAEQAVTDAEAAAGAAAEAKTAADTAAEQAVTARDDARVAALRALDQARKAVTKALAAMEAADQALADARADAGEDPGEGGGDCVPAALLSTLHGLPSKIAAGSTVDFTLRVTNDTGRTLDQVIPLVFVHATDKTGLKDTDHLLSLKWSDDSTKGWKDLGPNHRTGTINSLEQGEHGDIDLRLTIDAKAPVGNGAAFAVSDYVNDDGTCGGSPDLSMYEFEIGAPGSKPGPDAKPSDEPGTDRDVKAQGGADKAASDAAGSLAETGSSSAVPQLALAGGAAMLLGAGAVYVVRRRSADSRV</sequence>
<protein>
    <submittedName>
        <fullName evidence="9">LPXTG cell wall anchor domain-containing protein</fullName>
    </submittedName>
</protein>